<organism evidence="2 3">
    <name type="scientific">Vespula germanica</name>
    <name type="common">German yellow jacket</name>
    <name type="synonym">Paravespula germanica</name>
    <dbReference type="NCBI Taxonomy" id="30212"/>
    <lineage>
        <taxon>Eukaryota</taxon>
        <taxon>Metazoa</taxon>
        <taxon>Ecdysozoa</taxon>
        <taxon>Arthropoda</taxon>
        <taxon>Hexapoda</taxon>
        <taxon>Insecta</taxon>
        <taxon>Pterygota</taxon>
        <taxon>Neoptera</taxon>
        <taxon>Endopterygota</taxon>
        <taxon>Hymenoptera</taxon>
        <taxon>Apocrita</taxon>
        <taxon>Aculeata</taxon>
        <taxon>Vespoidea</taxon>
        <taxon>Vespidae</taxon>
        <taxon>Vespinae</taxon>
        <taxon>Vespula</taxon>
    </lineage>
</organism>
<dbReference type="EMBL" id="JACSDZ010000011">
    <property type="protein sequence ID" value="KAF7391822.1"/>
    <property type="molecule type" value="Genomic_DNA"/>
</dbReference>
<evidence type="ECO:0000256" key="1">
    <source>
        <dbReference type="SAM" id="MobiDB-lite"/>
    </source>
</evidence>
<gene>
    <name evidence="2" type="ORF">HZH68_011365</name>
</gene>
<evidence type="ECO:0000313" key="3">
    <source>
        <dbReference type="Proteomes" id="UP000617340"/>
    </source>
</evidence>
<protein>
    <submittedName>
        <fullName evidence="2">Uncharacterized protein</fullName>
    </submittedName>
</protein>
<comment type="caution">
    <text evidence="2">The sequence shown here is derived from an EMBL/GenBank/DDBJ whole genome shotgun (WGS) entry which is preliminary data.</text>
</comment>
<name>A0A834JPD4_VESGE</name>
<evidence type="ECO:0000313" key="2">
    <source>
        <dbReference type="EMBL" id="KAF7391822.1"/>
    </source>
</evidence>
<keyword evidence="3" id="KW-1185">Reference proteome</keyword>
<accession>A0A834JPD4</accession>
<feature type="region of interest" description="Disordered" evidence="1">
    <location>
        <begin position="1"/>
        <end position="29"/>
    </location>
</feature>
<reference evidence="2" key="1">
    <citation type="journal article" date="2020" name="G3 (Bethesda)">
        <title>High-Quality Assemblies for Three Invasive Social Wasps from the &lt;i&gt;Vespula&lt;/i&gt; Genus.</title>
        <authorList>
            <person name="Harrop T.W.R."/>
            <person name="Guhlin J."/>
            <person name="McLaughlin G.M."/>
            <person name="Permina E."/>
            <person name="Stockwell P."/>
            <person name="Gilligan J."/>
            <person name="Le Lec M.F."/>
            <person name="Gruber M.A.M."/>
            <person name="Quinn O."/>
            <person name="Lovegrove M."/>
            <person name="Duncan E.J."/>
            <person name="Remnant E.J."/>
            <person name="Van Eeckhoven J."/>
            <person name="Graham B."/>
            <person name="Knapp R.A."/>
            <person name="Langford K.W."/>
            <person name="Kronenberg Z."/>
            <person name="Press M.O."/>
            <person name="Eacker S.M."/>
            <person name="Wilson-Rankin E.E."/>
            <person name="Purcell J."/>
            <person name="Lester P.J."/>
            <person name="Dearden P.K."/>
        </authorList>
    </citation>
    <scope>NUCLEOTIDE SEQUENCE</scope>
    <source>
        <strain evidence="2">Linc-1</strain>
    </source>
</reference>
<proteinExistence type="predicted"/>
<dbReference type="AlphaFoldDB" id="A0A834JPD4"/>
<dbReference type="Proteomes" id="UP000617340">
    <property type="component" value="Unassembled WGS sequence"/>
</dbReference>
<sequence length="79" mass="9111">MMIKEVAREFAPNPGFVTGSHDDQRGGTRNRACSWCVNTSRPTSRFRVTQRLTTQGCLTTLRLRLSTDKREERGQEQWP</sequence>